<proteinExistence type="inferred from homology"/>
<evidence type="ECO:0000256" key="2">
    <source>
        <dbReference type="ARBA" id="ARBA00023015"/>
    </source>
</evidence>
<dbReference type="Proteomes" id="UP001428817">
    <property type="component" value="Unassembled WGS sequence"/>
</dbReference>
<dbReference type="CDD" id="cd08414">
    <property type="entry name" value="PBP2_LTTR_aromatics_like"/>
    <property type="match status" value="1"/>
</dbReference>
<evidence type="ECO:0000256" key="3">
    <source>
        <dbReference type="ARBA" id="ARBA00023125"/>
    </source>
</evidence>
<dbReference type="SUPFAM" id="SSF53850">
    <property type="entry name" value="Periplasmic binding protein-like II"/>
    <property type="match status" value="1"/>
</dbReference>
<gene>
    <name evidence="6" type="ORF">GCM10023321_31270</name>
</gene>
<reference evidence="7" key="1">
    <citation type="journal article" date="2019" name="Int. J. Syst. Evol. Microbiol.">
        <title>The Global Catalogue of Microorganisms (GCM) 10K type strain sequencing project: providing services to taxonomists for standard genome sequencing and annotation.</title>
        <authorList>
            <consortium name="The Broad Institute Genomics Platform"/>
            <consortium name="The Broad Institute Genome Sequencing Center for Infectious Disease"/>
            <person name="Wu L."/>
            <person name="Ma J."/>
        </authorList>
    </citation>
    <scope>NUCLEOTIDE SEQUENCE [LARGE SCALE GENOMIC DNA]</scope>
    <source>
        <strain evidence="7">JCM 18303</strain>
    </source>
</reference>
<dbReference type="InterPro" id="IPR000847">
    <property type="entry name" value="LysR_HTH_N"/>
</dbReference>
<dbReference type="Pfam" id="PF00126">
    <property type="entry name" value="HTH_1"/>
    <property type="match status" value="1"/>
</dbReference>
<dbReference type="SUPFAM" id="SSF46785">
    <property type="entry name" value="Winged helix' DNA-binding domain"/>
    <property type="match status" value="1"/>
</dbReference>
<dbReference type="RefSeq" id="WP_185064147.1">
    <property type="nucleotide sequence ID" value="NZ_BAABJP010000010.1"/>
</dbReference>
<keyword evidence="3" id="KW-0238">DNA-binding</keyword>
<organism evidence="6 7">
    <name type="scientific">Pseudonocardia eucalypti</name>
    <dbReference type="NCBI Taxonomy" id="648755"/>
    <lineage>
        <taxon>Bacteria</taxon>
        <taxon>Bacillati</taxon>
        <taxon>Actinomycetota</taxon>
        <taxon>Actinomycetes</taxon>
        <taxon>Pseudonocardiales</taxon>
        <taxon>Pseudonocardiaceae</taxon>
        <taxon>Pseudonocardia</taxon>
    </lineage>
</organism>
<evidence type="ECO:0000256" key="1">
    <source>
        <dbReference type="ARBA" id="ARBA00009437"/>
    </source>
</evidence>
<dbReference type="EMBL" id="BAABJP010000010">
    <property type="protein sequence ID" value="GAA5156148.1"/>
    <property type="molecule type" value="Genomic_DNA"/>
</dbReference>
<protein>
    <recommendedName>
        <fullName evidence="5">HTH lysR-type domain-containing protein</fullName>
    </recommendedName>
</protein>
<evidence type="ECO:0000313" key="7">
    <source>
        <dbReference type="Proteomes" id="UP001428817"/>
    </source>
</evidence>
<dbReference type="Gene3D" id="3.40.190.10">
    <property type="entry name" value="Periplasmic binding protein-like II"/>
    <property type="match status" value="2"/>
</dbReference>
<keyword evidence="4" id="KW-0804">Transcription</keyword>
<evidence type="ECO:0000256" key="4">
    <source>
        <dbReference type="ARBA" id="ARBA00023163"/>
    </source>
</evidence>
<dbReference type="InterPro" id="IPR036388">
    <property type="entry name" value="WH-like_DNA-bd_sf"/>
</dbReference>
<evidence type="ECO:0000259" key="5">
    <source>
        <dbReference type="PROSITE" id="PS50931"/>
    </source>
</evidence>
<name>A0ABP9Q320_9PSEU</name>
<dbReference type="Pfam" id="PF03466">
    <property type="entry name" value="LysR_substrate"/>
    <property type="match status" value="1"/>
</dbReference>
<dbReference type="Gene3D" id="1.10.10.10">
    <property type="entry name" value="Winged helix-like DNA-binding domain superfamily/Winged helix DNA-binding domain"/>
    <property type="match status" value="1"/>
</dbReference>
<dbReference type="InterPro" id="IPR005119">
    <property type="entry name" value="LysR_subst-bd"/>
</dbReference>
<dbReference type="PROSITE" id="PS50931">
    <property type="entry name" value="HTH_LYSR"/>
    <property type="match status" value="1"/>
</dbReference>
<dbReference type="PANTHER" id="PTHR30346">
    <property type="entry name" value="TRANSCRIPTIONAL DUAL REGULATOR HCAR-RELATED"/>
    <property type="match status" value="1"/>
</dbReference>
<keyword evidence="2" id="KW-0805">Transcription regulation</keyword>
<dbReference type="PRINTS" id="PR00039">
    <property type="entry name" value="HTHLYSR"/>
</dbReference>
<feature type="domain" description="HTH lysR-type" evidence="5">
    <location>
        <begin position="5"/>
        <end position="62"/>
    </location>
</feature>
<sequence length="317" mass="34198">MTDNVELRHMRALVAIGDELHLGRAARRLHITQQALGARLRELEEELGVRLLHRIVGTVELSEAGRELLGHARMILASVDSACRQTRRAGRAQPGELRLAYTPSLAPETLPHVAAAFRAGSPGIRLSTCEMWQQEATRGVAEGLYDAGMARHPALPEGLDCRVVRAEPLGVLLGGGHRLAALDRVPVRALADSVLAIWPRDMSPGFYDAVAALFPTNLAAGRVREMENFGSDVHARMEIASGRAFQPAFETQHDWLPPGWVWRPLSPSATIGVHLFFRAGMRSPALCALISAALTTAAARGWLATEEPSAGYAAGAN</sequence>
<dbReference type="PANTHER" id="PTHR30346:SF0">
    <property type="entry name" value="HCA OPERON TRANSCRIPTIONAL ACTIVATOR HCAR"/>
    <property type="match status" value="1"/>
</dbReference>
<evidence type="ECO:0000313" key="6">
    <source>
        <dbReference type="EMBL" id="GAA5156148.1"/>
    </source>
</evidence>
<keyword evidence="7" id="KW-1185">Reference proteome</keyword>
<comment type="caution">
    <text evidence="6">The sequence shown here is derived from an EMBL/GenBank/DDBJ whole genome shotgun (WGS) entry which is preliminary data.</text>
</comment>
<dbReference type="InterPro" id="IPR036390">
    <property type="entry name" value="WH_DNA-bd_sf"/>
</dbReference>
<accession>A0ABP9Q320</accession>
<comment type="similarity">
    <text evidence="1">Belongs to the LysR transcriptional regulatory family.</text>
</comment>